<feature type="compositionally biased region" description="Polar residues" evidence="1">
    <location>
        <begin position="441"/>
        <end position="452"/>
    </location>
</feature>
<evidence type="ECO:0000313" key="2">
    <source>
        <dbReference type="EMBL" id="GJS59472.1"/>
    </source>
</evidence>
<dbReference type="EMBL" id="BQNB010009152">
    <property type="protein sequence ID" value="GJS59472.1"/>
    <property type="molecule type" value="Genomic_DNA"/>
</dbReference>
<name>A0ABQ4X2W8_9ASTR</name>
<evidence type="ECO:0000256" key="1">
    <source>
        <dbReference type="SAM" id="MobiDB-lite"/>
    </source>
</evidence>
<dbReference type="Proteomes" id="UP001151760">
    <property type="component" value="Unassembled WGS sequence"/>
</dbReference>
<feature type="region of interest" description="Disordered" evidence="1">
    <location>
        <begin position="386"/>
        <end position="405"/>
    </location>
</feature>
<evidence type="ECO:0000313" key="3">
    <source>
        <dbReference type="Proteomes" id="UP001151760"/>
    </source>
</evidence>
<keyword evidence="3" id="KW-1185">Reference proteome</keyword>
<feature type="region of interest" description="Disordered" evidence="1">
    <location>
        <begin position="358"/>
        <end position="379"/>
    </location>
</feature>
<reference evidence="2" key="1">
    <citation type="journal article" date="2022" name="Int. J. Mol. Sci.">
        <title>Draft Genome of Tanacetum Coccineum: Genomic Comparison of Closely Related Tanacetum-Family Plants.</title>
        <authorList>
            <person name="Yamashiro T."/>
            <person name="Shiraishi A."/>
            <person name="Nakayama K."/>
            <person name="Satake H."/>
        </authorList>
    </citation>
    <scope>NUCLEOTIDE SEQUENCE</scope>
</reference>
<gene>
    <name evidence="2" type="ORF">Tco_0654256</name>
</gene>
<feature type="region of interest" description="Disordered" evidence="1">
    <location>
        <begin position="201"/>
        <end position="244"/>
    </location>
</feature>
<sequence length="452" mass="51252">MAALTYKDDHNKVAYLEKSKGSEEYHQILDFLNGSTLRYALTHCPQIVYDSLVKQFWASATVHSLEDGFQELVAIVDGNEIVVNESSIRTHLQLDDKGGLYVFTQQEIIEGLICLSDRRIYNFSKMILNGMIGNLKFEGDHMPLLAAMLPRENVGAGAAVAAEHPSDTYVFTMKMEILLESASNKLLVAFKMRHSMRMLVKHSRSQDGIDDKDNDKGSKSRSQSMKEQAYNKEQRERPRPHELNDKSNLIDLMKEFNPKQDPIPDPKKSASWEAAQFITDDEITLAKALAELKSAKLRTQGIAFRKSSESITTTPTFTSTTAATTITAASTRPKDKGIVIHEQEQAPTPIRQREKTLKHLKEKRRRGTDPPTRAQQRSIITELVKESSKKVETKLEENSKKAEVEITQEISSKRAGEKLEQESSKKQKVEEDKESEELNQCLENSFQMLDYE</sequence>
<reference evidence="2" key="2">
    <citation type="submission" date="2022-01" db="EMBL/GenBank/DDBJ databases">
        <authorList>
            <person name="Yamashiro T."/>
            <person name="Shiraishi A."/>
            <person name="Satake H."/>
            <person name="Nakayama K."/>
        </authorList>
    </citation>
    <scope>NUCLEOTIDE SEQUENCE</scope>
</reference>
<feature type="region of interest" description="Disordered" evidence="1">
    <location>
        <begin position="412"/>
        <end position="452"/>
    </location>
</feature>
<accession>A0ABQ4X2W8</accession>
<protein>
    <recommendedName>
        <fullName evidence="4">Xylulose kinase-1</fullName>
    </recommendedName>
</protein>
<comment type="caution">
    <text evidence="2">The sequence shown here is derived from an EMBL/GenBank/DDBJ whole genome shotgun (WGS) entry which is preliminary data.</text>
</comment>
<feature type="compositionally biased region" description="Basic and acidic residues" evidence="1">
    <location>
        <begin position="386"/>
        <end position="404"/>
    </location>
</feature>
<feature type="compositionally biased region" description="Basic and acidic residues" evidence="1">
    <location>
        <begin position="204"/>
        <end position="218"/>
    </location>
</feature>
<feature type="compositionally biased region" description="Basic and acidic residues" evidence="1">
    <location>
        <begin position="412"/>
        <end position="431"/>
    </location>
</feature>
<evidence type="ECO:0008006" key="4">
    <source>
        <dbReference type="Google" id="ProtNLM"/>
    </source>
</evidence>
<organism evidence="2 3">
    <name type="scientific">Tanacetum coccineum</name>
    <dbReference type="NCBI Taxonomy" id="301880"/>
    <lineage>
        <taxon>Eukaryota</taxon>
        <taxon>Viridiplantae</taxon>
        <taxon>Streptophyta</taxon>
        <taxon>Embryophyta</taxon>
        <taxon>Tracheophyta</taxon>
        <taxon>Spermatophyta</taxon>
        <taxon>Magnoliopsida</taxon>
        <taxon>eudicotyledons</taxon>
        <taxon>Gunneridae</taxon>
        <taxon>Pentapetalae</taxon>
        <taxon>asterids</taxon>
        <taxon>campanulids</taxon>
        <taxon>Asterales</taxon>
        <taxon>Asteraceae</taxon>
        <taxon>Asteroideae</taxon>
        <taxon>Anthemideae</taxon>
        <taxon>Anthemidinae</taxon>
        <taxon>Tanacetum</taxon>
    </lineage>
</organism>
<feature type="compositionally biased region" description="Basic and acidic residues" evidence="1">
    <location>
        <begin position="229"/>
        <end position="244"/>
    </location>
</feature>
<proteinExistence type="predicted"/>